<gene>
    <name evidence="2" type="ORF">HAX54_010021</name>
</gene>
<proteinExistence type="predicted"/>
<name>A0ABS8WVL6_DATST</name>
<feature type="compositionally biased region" description="Polar residues" evidence="1">
    <location>
        <begin position="11"/>
        <end position="21"/>
    </location>
</feature>
<organism evidence="2 3">
    <name type="scientific">Datura stramonium</name>
    <name type="common">Jimsonweed</name>
    <name type="synonym">Common thornapple</name>
    <dbReference type="NCBI Taxonomy" id="4076"/>
    <lineage>
        <taxon>Eukaryota</taxon>
        <taxon>Viridiplantae</taxon>
        <taxon>Streptophyta</taxon>
        <taxon>Embryophyta</taxon>
        <taxon>Tracheophyta</taxon>
        <taxon>Spermatophyta</taxon>
        <taxon>Magnoliopsida</taxon>
        <taxon>eudicotyledons</taxon>
        <taxon>Gunneridae</taxon>
        <taxon>Pentapetalae</taxon>
        <taxon>asterids</taxon>
        <taxon>lamiids</taxon>
        <taxon>Solanales</taxon>
        <taxon>Solanaceae</taxon>
        <taxon>Solanoideae</taxon>
        <taxon>Datureae</taxon>
        <taxon>Datura</taxon>
    </lineage>
</organism>
<comment type="caution">
    <text evidence="2">The sequence shown here is derived from an EMBL/GenBank/DDBJ whole genome shotgun (WGS) entry which is preliminary data.</text>
</comment>
<keyword evidence="3" id="KW-1185">Reference proteome</keyword>
<protein>
    <submittedName>
        <fullName evidence="2">Uncharacterized protein</fullName>
    </submittedName>
</protein>
<accession>A0ABS8WVL6</accession>
<dbReference type="Proteomes" id="UP000823775">
    <property type="component" value="Unassembled WGS sequence"/>
</dbReference>
<evidence type="ECO:0000256" key="1">
    <source>
        <dbReference type="SAM" id="MobiDB-lite"/>
    </source>
</evidence>
<sequence length="54" mass="5977">IEADSSRDGQMASNGLNRDTSNFLGMFCHKDQCKTFWKAKIDVAESPISPLSNN</sequence>
<evidence type="ECO:0000313" key="2">
    <source>
        <dbReference type="EMBL" id="MCE3217009.1"/>
    </source>
</evidence>
<dbReference type="EMBL" id="JACEIK010015465">
    <property type="protein sequence ID" value="MCE3217009.1"/>
    <property type="molecule type" value="Genomic_DNA"/>
</dbReference>
<feature type="region of interest" description="Disordered" evidence="1">
    <location>
        <begin position="1"/>
        <end position="21"/>
    </location>
</feature>
<feature type="non-terminal residue" evidence="2">
    <location>
        <position position="54"/>
    </location>
</feature>
<feature type="non-terminal residue" evidence="2">
    <location>
        <position position="1"/>
    </location>
</feature>
<reference evidence="2 3" key="1">
    <citation type="journal article" date="2021" name="BMC Genomics">
        <title>Datura genome reveals duplications of psychoactive alkaloid biosynthetic genes and high mutation rate following tissue culture.</title>
        <authorList>
            <person name="Rajewski A."/>
            <person name="Carter-House D."/>
            <person name="Stajich J."/>
            <person name="Litt A."/>
        </authorList>
    </citation>
    <scope>NUCLEOTIDE SEQUENCE [LARGE SCALE GENOMIC DNA]</scope>
    <source>
        <strain evidence="2">AR-01</strain>
    </source>
</reference>
<evidence type="ECO:0000313" key="3">
    <source>
        <dbReference type="Proteomes" id="UP000823775"/>
    </source>
</evidence>